<evidence type="ECO:0000313" key="2">
    <source>
        <dbReference type="Proteomes" id="UP000244384"/>
    </source>
</evidence>
<dbReference type="KEGG" id="aez:C3E78_04770"/>
<organism evidence="1 2">
    <name type="scientific">Aeromicrobium chenweiae</name>
    <dbReference type="NCBI Taxonomy" id="2079793"/>
    <lineage>
        <taxon>Bacteria</taxon>
        <taxon>Bacillati</taxon>
        <taxon>Actinomycetota</taxon>
        <taxon>Actinomycetes</taxon>
        <taxon>Propionibacteriales</taxon>
        <taxon>Nocardioidaceae</taxon>
        <taxon>Aeromicrobium</taxon>
    </lineage>
</organism>
<keyword evidence="2" id="KW-1185">Reference proteome</keyword>
<dbReference type="InterPro" id="IPR035451">
    <property type="entry name" value="Ada-like_dom_sf"/>
</dbReference>
<proteinExistence type="predicted"/>
<protein>
    <submittedName>
        <fullName evidence="1">Uncharacterized protein</fullName>
    </submittedName>
</protein>
<dbReference type="EMBL" id="CP026952">
    <property type="protein sequence ID" value="AWB91584.1"/>
    <property type="molecule type" value="Genomic_DNA"/>
</dbReference>
<sequence>MIKGNTSSKIYHLPDSSSYARTKAGVWFRTEAEAEEAGFRKAGAGRRGGKKAQAPQGSVPKKQPGKPSDG</sequence>
<evidence type="ECO:0000313" key="1">
    <source>
        <dbReference type="EMBL" id="AWB91584.1"/>
    </source>
</evidence>
<dbReference type="Proteomes" id="UP000244384">
    <property type="component" value="Chromosome"/>
</dbReference>
<gene>
    <name evidence="1" type="ORF">C3E78_04770</name>
</gene>
<dbReference type="AlphaFoldDB" id="A0A2S0WJZ1"/>
<dbReference type="SUPFAM" id="SSF57884">
    <property type="entry name" value="Ada DNA repair protein, N-terminal domain (N-Ada 10)"/>
    <property type="match status" value="1"/>
</dbReference>
<accession>A0A5F2ES00</accession>
<dbReference type="Gene3D" id="3.40.10.10">
    <property type="entry name" value="DNA Methylphosphotriester Repair Domain"/>
    <property type="match status" value="1"/>
</dbReference>
<name>A0A2S0WJZ1_9ACTN</name>
<reference evidence="2" key="1">
    <citation type="submission" date="2018-01" db="EMBL/GenBank/DDBJ databases">
        <authorList>
            <person name="Li J."/>
        </authorList>
    </citation>
    <scope>NUCLEOTIDE SEQUENCE [LARGE SCALE GENOMIC DNA]</scope>
    <source>
        <strain evidence="2">592</strain>
    </source>
</reference>
<accession>A0A2S0WJZ1</accession>